<dbReference type="EMBL" id="CM047750">
    <property type="protein sequence ID" value="KAJ0006783.1"/>
    <property type="molecule type" value="Genomic_DNA"/>
</dbReference>
<proteinExistence type="predicted"/>
<comment type="caution">
    <text evidence="1">The sequence shown here is derived from an EMBL/GenBank/DDBJ whole genome shotgun (WGS) entry which is preliminary data.</text>
</comment>
<reference evidence="2" key="1">
    <citation type="journal article" date="2023" name="G3 (Bethesda)">
        <title>Genome assembly and association tests identify interacting loci associated with vigor, precocity, and sex in interspecific pistachio rootstocks.</title>
        <authorList>
            <person name="Palmer W."/>
            <person name="Jacygrad E."/>
            <person name="Sagayaradj S."/>
            <person name="Cavanaugh K."/>
            <person name="Han R."/>
            <person name="Bertier L."/>
            <person name="Beede B."/>
            <person name="Kafkas S."/>
            <person name="Golino D."/>
            <person name="Preece J."/>
            <person name="Michelmore R."/>
        </authorList>
    </citation>
    <scope>NUCLEOTIDE SEQUENCE [LARGE SCALE GENOMIC DNA]</scope>
</reference>
<organism evidence="1 2">
    <name type="scientific">Pistacia integerrima</name>
    <dbReference type="NCBI Taxonomy" id="434235"/>
    <lineage>
        <taxon>Eukaryota</taxon>
        <taxon>Viridiplantae</taxon>
        <taxon>Streptophyta</taxon>
        <taxon>Embryophyta</taxon>
        <taxon>Tracheophyta</taxon>
        <taxon>Spermatophyta</taxon>
        <taxon>Magnoliopsida</taxon>
        <taxon>eudicotyledons</taxon>
        <taxon>Gunneridae</taxon>
        <taxon>Pentapetalae</taxon>
        <taxon>rosids</taxon>
        <taxon>malvids</taxon>
        <taxon>Sapindales</taxon>
        <taxon>Anacardiaceae</taxon>
        <taxon>Pistacia</taxon>
    </lineage>
</organism>
<dbReference type="Proteomes" id="UP001163603">
    <property type="component" value="Chromosome 15"/>
</dbReference>
<sequence>MGKPKGEGGRTKARPSSSSLAASLLPSGSTSVAVGFGGYVGNSRLDSSLATEDSSPFLNIDSEVAQHLKRLARKDPTTKLKALTSLSVLLKGKSGKDIVPIIPQWAFEYKRLLLDYNREVRRATHETMTNLVIAVGRDLAPHLKSLMGPWWFSQFDSNSEVSQAAKRSLQAAFPAQEKRLDALILCTNDVFMYLEENLKFTPQDLSDKAVALDELEEMHQQVMSSSLLALATLLDVLVCEQTGRSGFENISTESKHGAKARVTAVSFSEKLFSAHKYFLDFLKSQSPMIRSATYSVLRSFVKNTPHVFNEGNMKVIATSILGAFQEKDPVCHSSMWDMVLLFSKRFPDSWTLLNVQKIVINRLWNFLRNGCFGSQQVSYPALVLFLEIVPPKAVVIDKFFQDFFHSLWAGRNQPHSSNADQLAFFQAFKECFLWGILNTSRYFDGDDSVVQFRLSLIDNIVVNLLWQDFLFFVSSKDQKREISGTSVDPSEDGNPYFHKKTVETLNIKHPMIYTHELGKCIIGILSGMYLLEHNLLSSFCVAFQEDCLQVFQQKENTERPTGNIEQIITFLSLLERHAMKEGEAWPVNYLVGPMLAKSFPLMRSLDSVDGIRLLSVSMTVFGAQKIVRELFIENEDGTSDILSDDKDRELDPGHFMQVFKETFVPWCLHEYNYSTSVRLDLLLTLLDDECFPEQWHAVISYAANSKHFGSGAGSVDSNSLIVLAMFLEKARDEITKRKVGNHSSHWQGSQPDHWHHELLESISVAIACSLPRFGTSDTRFMRALLGGSAVGNQISFVSRNALIIIFKEILKKLLTFLWVSPFTWVREASSLLTTEINDFTMEVENSVNVIEMAQFAIDILHGSFFSLKTLNDEIGLVSSISAAVFIIDWECSMVMVLEDTLDDELKKKTKARLKLCESVNASRSNINGQFLRSLNMDSQKRLGSILIHSIRIAVFKDDNLKTDEIVSICYTWIIEVLECLDQNQYLEQNLLDQLLSKGDTWPLWITPNFSMPNLNIENVSVDKYPSGHHKFVSLIDKLISKIGLEKVVAGYFANVFPAEPKETTNNEITSRAWVAAEVLCTWEWPGGSALTSFLPVLSAYAKSDKYVSHENFLDSVFHILLDGALVHGGNGAQGLLNIWHALDDEVEIEEPFLRALVSLLITLFKNDIWQREKAMTLFELLADKIFIGEAINMNCLRILPPIVSVLIQSISSGERSIDVDLDTSEENQILDTIKSWLNRTLVFPPLVSWQTGEDMEEWFQLVVSCYPLSGLRGREPLKLERSISSAERTLLLDLFRKQRHVTGVANQLPVVQGLLSELMVISVGYCWKEFNEDDWGFLFSHLSCWIQSAVVMMEEFTEHVNDTDADSSVSNNLDSILKKFEQIVSISDPSPINNVRNALLSFSLCCGLLGCNTVEVSDNLSSLRTEKWDHIKDRIEEGILRLFFCTGISEAIASSYGLEAALIIISSRLEHLSFWELVASSVVNSPPRIRERAVRSIEFWGLRKGPISALYAVLFSPKPIASLQFAAYVILSTEPVSRLAIFREDTAFCLDGDSSVHQDPSSHDMSSEENIHLKDEISCMIEKLPYEVLDMDLDAQQRINVFLAWSLVLSHLSSLPSVAPLRERLVQYILDSSNPVILDCIFQHIPLEVCMTQGLKKKDGDLPPEASAAASAAKHAIRIGSLLFSVESLWPVESLKLASLAGALYGLILCVLPAYVRGWFSDLRDRSTSSLVESFTRTWCSPPLIANELSQIKKANIADENFSLTVSKSANEVVATYTKDETKMDLVIRLPASYPLRPVDVDCMRSLGISEVKQRKWIMSMMLFVQNQRNFDKEFEGVEECPICYSVIHTVSHGLPRLACKTCKHKFHSACLYKWFSTSHKSSCPLCQSPF</sequence>
<gene>
    <name evidence="1" type="ORF">Pint_30715</name>
</gene>
<name>A0ACC0WX56_9ROSI</name>
<evidence type="ECO:0000313" key="1">
    <source>
        <dbReference type="EMBL" id="KAJ0006783.1"/>
    </source>
</evidence>
<protein>
    <submittedName>
        <fullName evidence="1">Uncharacterized protein</fullName>
    </submittedName>
</protein>
<evidence type="ECO:0000313" key="2">
    <source>
        <dbReference type="Proteomes" id="UP001163603"/>
    </source>
</evidence>
<keyword evidence="2" id="KW-1185">Reference proteome</keyword>
<accession>A0ACC0WX56</accession>